<dbReference type="PANTHER" id="PTHR46637">
    <property type="entry name" value="TIS1421-TRANSPOSASE PROTEIN A"/>
    <property type="match status" value="1"/>
</dbReference>
<sequence>MAAHRRHDISDKVWANIEKLLPGSKGSVGRPSADNRLFINAVFWILRTGAPWRDLPPDLGDWKNTHRRFCR</sequence>
<dbReference type="PANTHER" id="PTHR46637:SF1">
    <property type="entry name" value="BLL5188 PROTEIN"/>
    <property type="match status" value="1"/>
</dbReference>
<gene>
    <name evidence="2" type="ORF">HF854_03020</name>
</gene>
<name>A0A848CD13_9BACT</name>
<protein>
    <submittedName>
        <fullName evidence="2">Transposase</fullName>
    </submittedName>
</protein>
<dbReference type="InterPro" id="IPR052909">
    <property type="entry name" value="Transposase_6_like"/>
</dbReference>
<accession>A0A848CD13</accession>
<feature type="non-terminal residue" evidence="2">
    <location>
        <position position="71"/>
    </location>
</feature>
<evidence type="ECO:0000313" key="2">
    <source>
        <dbReference type="EMBL" id="NME51524.1"/>
    </source>
</evidence>
<reference evidence="2 3" key="1">
    <citation type="submission" date="2020-04" db="EMBL/GenBank/DDBJ databases">
        <authorList>
            <person name="Hitch T.C.A."/>
            <person name="Wylensek D."/>
            <person name="Clavel T."/>
        </authorList>
    </citation>
    <scope>NUCLEOTIDE SEQUENCE [LARGE SCALE GENOMIC DNA]</scope>
    <source>
        <strain evidence="2 3">PG-251-APC-1</strain>
    </source>
</reference>
<organism evidence="2 3">
    <name type="scientific">Desulfovibrio piger</name>
    <dbReference type="NCBI Taxonomy" id="901"/>
    <lineage>
        <taxon>Bacteria</taxon>
        <taxon>Pseudomonadati</taxon>
        <taxon>Thermodesulfobacteriota</taxon>
        <taxon>Desulfovibrionia</taxon>
        <taxon>Desulfovibrionales</taxon>
        <taxon>Desulfovibrionaceae</taxon>
        <taxon>Desulfovibrio</taxon>
    </lineage>
</organism>
<dbReference type="EMBL" id="JABAFY010000007">
    <property type="protein sequence ID" value="NME51524.1"/>
    <property type="molecule type" value="Genomic_DNA"/>
</dbReference>
<dbReference type="AlphaFoldDB" id="A0A848CD13"/>
<dbReference type="Proteomes" id="UP000522333">
    <property type="component" value="Unassembled WGS sequence"/>
</dbReference>
<dbReference type="RefSeq" id="WP_168934950.1">
    <property type="nucleotide sequence ID" value="NZ_JABAFY010000007.1"/>
</dbReference>
<feature type="domain" description="Insertion element IS402-like" evidence="1">
    <location>
        <begin position="9"/>
        <end position="71"/>
    </location>
</feature>
<proteinExistence type="predicted"/>
<evidence type="ECO:0000313" key="3">
    <source>
        <dbReference type="Proteomes" id="UP000522333"/>
    </source>
</evidence>
<dbReference type="InterPro" id="IPR025161">
    <property type="entry name" value="IS402-like_dom"/>
</dbReference>
<comment type="caution">
    <text evidence="2">The sequence shown here is derived from an EMBL/GenBank/DDBJ whole genome shotgun (WGS) entry which is preliminary data.</text>
</comment>
<evidence type="ECO:0000259" key="1">
    <source>
        <dbReference type="Pfam" id="PF13340"/>
    </source>
</evidence>
<dbReference type="Pfam" id="PF13340">
    <property type="entry name" value="DUF4096"/>
    <property type="match status" value="1"/>
</dbReference>